<organism evidence="11 12">
    <name type="scientific">Tetraodon nigroviridis</name>
    <name type="common">Spotted green pufferfish</name>
    <name type="synonym">Chelonodon nigroviridis</name>
    <dbReference type="NCBI Taxonomy" id="99883"/>
    <lineage>
        <taxon>Eukaryota</taxon>
        <taxon>Metazoa</taxon>
        <taxon>Chordata</taxon>
        <taxon>Craniata</taxon>
        <taxon>Vertebrata</taxon>
        <taxon>Euteleostomi</taxon>
        <taxon>Actinopterygii</taxon>
        <taxon>Neopterygii</taxon>
        <taxon>Teleostei</taxon>
        <taxon>Neoteleostei</taxon>
        <taxon>Acanthomorphata</taxon>
        <taxon>Eupercaria</taxon>
        <taxon>Tetraodontiformes</taxon>
        <taxon>Tetradontoidea</taxon>
        <taxon>Tetraodontidae</taxon>
        <taxon>Tetraodon</taxon>
    </lineage>
</organism>
<dbReference type="InterPro" id="IPR057244">
    <property type="entry name" value="GAIN_B"/>
</dbReference>
<dbReference type="InParanoid" id="H3DPC6"/>
<dbReference type="SMART" id="SM00303">
    <property type="entry name" value="GPS"/>
    <property type="match status" value="1"/>
</dbReference>
<evidence type="ECO:0000256" key="4">
    <source>
        <dbReference type="ARBA" id="ARBA00022989"/>
    </source>
</evidence>
<evidence type="ECO:0008006" key="13">
    <source>
        <dbReference type="Google" id="ProtNLM"/>
    </source>
</evidence>
<evidence type="ECO:0000256" key="5">
    <source>
        <dbReference type="ARBA" id="ARBA00023136"/>
    </source>
</evidence>
<dbReference type="InterPro" id="IPR000203">
    <property type="entry name" value="GPS"/>
</dbReference>
<protein>
    <recommendedName>
        <fullName evidence="13">Adhesion G protein-coupled receptor F3b</fullName>
    </recommendedName>
</protein>
<dbReference type="InterPro" id="IPR046338">
    <property type="entry name" value="GAIN_dom_sf"/>
</dbReference>
<keyword evidence="3 8" id="KW-0812">Transmembrane</keyword>
<comment type="similarity">
    <text evidence="2">Belongs to the G-protein coupled receptor 2 family. Adhesion G-protein coupled receptor (ADGR) subfamily.</text>
</comment>
<dbReference type="Gene3D" id="2.60.220.50">
    <property type="match status" value="1"/>
</dbReference>
<dbReference type="OMA" id="CWLVYEK"/>
<feature type="transmembrane region" description="Helical" evidence="8">
    <location>
        <begin position="219"/>
        <end position="244"/>
    </location>
</feature>
<dbReference type="GO" id="GO:0016020">
    <property type="term" value="C:membrane"/>
    <property type="evidence" value="ECO:0007669"/>
    <property type="project" value="UniProtKB-SubCell"/>
</dbReference>
<dbReference type="PROSITE" id="PS50221">
    <property type="entry name" value="GAIN_B"/>
    <property type="match status" value="1"/>
</dbReference>
<dbReference type="HOGENOM" id="CLU_002753_3_6_1"/>
<feature type="domain" description="GAIN-B" evidence="9">
    <location>
        <begin position="1"/>
        <end position="53"/>
    </location>
</feature>
<evidence type="ECO:0000256" key="7">
    <source>
        <dbReference type="ARBA" id="ARBA00023180"/>
    </source>
</evidence>
<keyword evidence="4 8" id="KW-1133">Transmembrane helix</keyword>
<comment type="subcellular location">
    <subcellularLocation>
        <location evidence="1">Membrane</location>
        <topology evidence="1">Multi-pass membrane protein</topology>
    </subcellularLocation>
</comment>
<dbReference type="FunFam" id="1.20.1070.10:FF:000058">
    <property type="entry name" value="Adhesion G protein-coupled receptor F5"/>
    <property type="match status" value="1"/>
</dbReference>
<dbReference type="GO" id="GO:0004930">
    <property type="term" value="F:G protein-coupled receptor activity"/>
    <property type="evidence" value="ECO:0007669"/>
    <property type="project" value="InterPro"/>
</dbReference>
<sequence>SPQCVFWNFSLFDRLGGWDNEGCEVTGFVNETVTCNCNHLTSFSILMSPFSFNNPALDYITYIGVGISMASLVICLIIEGIIWNNISRNNTSYLRHVSIVNIAVSLLIANIWFIIGAAISDAEETNVSACIAATFFIHFFYLAMFSWMLCMSVMLVHQLIFVFTPLRKRVFMFFSSIIGYVCPILIVGCSYVYSKYTGKPYFDPNVCWLVYEKLLEGSIHAFFIPIGTIIFINLFSMMVVIITLTKTSVPENSKTHDKDTAKSVLKVVVFLTPVFGITWIFGFAQLILEEGTLLTVAYYTFTILNSFQGLFILLTGCFTEQKV</sequence>
<feature type="transmembrane region" description="Helical" evidence="8">
    <location>
        <begin position="170"/>
        <end position="193"/>
    </location>
</feature>
<dbReference type="InterPro" id="IPR000832">
    <property type="entry name" value="GPCR_2_secretin-like"/>
</dbReference>
<dbReference type="Ensembl" id="ENSTNIT00000022614.1">
    <property type="protein sequence ID" value="ENSTNIP00000022375.1"/>
    <property type="gene ID" value="ENSTNIG00000019178.1"/>
</dbReference>
<dbReference type="Pfam" id="PF01825">
    <property type="entry name" value="GPS"/>
    <property type="match status" value="1"/>
</dbReference>
<dbReference type="GO" id="GO:0007166">
    <property type="term" value="P:cell surface receptor signaling pathway"/>
    <property type="evidence" value="ECO:0007669"/>
    <property type="project" value="InterPro"/>
</dbReference>
<evidence type="ECO:0000259" key="10">
    <source>
        <dbReference type="PROSITE" id="PS50261"/>
    </source>
</evidence>
<evidence type="ECO:0000313" key="12">
    <source>
        <dbReference type="Proteomes" id="UP000007303"/>
    </source>
</evidence>
<evidence type="ECO:0000256" key="3">
    <source>
        <dbReference type="ARBA" id="ARBA00022692"/>
    </source>
</evidence>
<feature type="transmembrane region" description="Helical" evidence="8">
    <location>
        <begin position="99"/>
        <end position="119"/>
    </location>
</feature>
<dbReference type="GeneTree" id="ENSGT00940000154603"/>
<feature type="transmembrane region" description="Helical" evidence="8">
    <location>
        <begin position="59"/>
        <end position="78"/>
    </location>
</feature>
<reference evidence="11" key="2">
    <citation type="submission" date="2025-08" db="UniProtKB">
        <authorList>
            <consortium name="Ensembl"/>
        </authorList>
    </citation>
    <scope>IDENTIFICATION</scope>
</reference>
<dbReference type="InterPro" id="IPR051587">
    <property type="entry name" value="Adhesion_GPCR"/>
</dbReference>
<reference evidence="12" key="1">
    <citation type="journal article" date="2004" name="Nature">
        <title>Genome duplication in the teleost fish Tetraodon nigroviridis reveals the early vertebrate proto-karyotype.</title>
        <authorList>
            <person name="Jaillon O."/>
            <person name="Aury J.-M."/>
            <person name="Brunet F."/>
            <person name="Petit J.-L."/>
            <person name="Stange-Thomann N."/>
            <person name="Mauceli E."/>
            <person name="Bouneau L."/>
            <person name="Fischer C."/>
            <person name="Ozouf-Costaz C."/>
            <person name="Bernot A."/>
            <person name="Nicaud S."/>
            <person name="Jaffe D."/>
            <person name="Fisher S."/>
            <person name="Lutfalla G."/>
            <person name="Dossat C."/>
            <person name="Segurens B."/>
            <person name="Dasilva C."/>
            <person name="Salanoubat M."/>
            <person name="Levy M."/>
            <person name="Boudet N."/>
            <person name="Castellano S."/>
            <person name="Anthouard V."/>
            <person name="Jubin C."/>
            <person name="Castelli V."/>
            <person name="Katinka M."/>
            <person name="Vacherie B."/>
            <person name="Biemont C."/>
            <person name="Skalli Z."/>
            <person name="Cattolico L."/>
            <person name="Poulain J."/>
            <person name="De Berardinis V."/>
            <person name="Cruaud C."/>
            <person name="Duprat S."/>
            <person name="Brottier P."/>
            <person name="Coutanceau J.-P."/>
            <person name="Gouzy J."/>
            <person name="Parra G."/>
            <person name="Lardier G."/>
            <person name="Chapple C."/>
            <person name="McKernan K.J."/>
            <person name="McEwan P."/>
            <person name="Bosak S."/>
            <person name="Kellis M."/>
            <person name="Volff J.-N."/>
            <person name="Guigo R."/>
            <person name="Zody M.C."/>
            <person name="Mesirov J."/>
            <person name="Lindblad-Toh K."/>
            <person name="Birren B."/>
            <person name="Nusbaum C."/>
            <person name="Kahn D."/>
            <person name="Robinson-Rechavi M."/>
            <person name="Laudet V."/>
            <person name="Schachter V."/>
            <person name="Quetier F."/>
            <person name="Saurin W."/>
            <person name="Scarpelli C."/>
            <person name="Wincker P."/>
            <person name="Lander E.S."/>
            <person name="Weissenbach J."/>
            <person name="Roest Crollius H."/>
        </authorList>
    </citation>
    <scope>NUCLEOTIDE SEQUENCE [LARGE SCALE GENOMIC DNA]</scope>
</reference>
<feature type="transmembrane region" description="Helical" evidence="8">
    <location>
        <begin position="264"/>
        <end position="284"/>
    </location>
</feature>
<evidence type="ECO:0000313" key="11">
    <source>
        <dbReference type="Ensembl" id="ENSTNIP00000022375.1"/>
    </source>
</evidence>
<dbReference type="PANTHER" id="PTHR45813:SF8">
    <property type="entry name" value="IG-LIKE DOMAIN-CONTAINING PROTEIN"/>
    <property type="match status" value="1"/>
</dbReference>
<reference evidence="11" key="3">
    <citation type="submission" date="2025-09" db="UniProtKB">
        <authorList>
            <consortium name="Ensembl"/>
        </authorList>
    </citation>
    <scope>IDENTIFICATION</scope>
</reference>
<dbReference type="PANTHER" id="PTHR45813">
    <property type="entry name" value="IG-LIKE DOMAIN-CONTAINING PROTEIN"/>
    <property type="match status" value="1"/>
</dbReference>
<keyword evidence="12" id="KW-1185">Reference proteome</keyword>
<dbReference type="Pfam" id="PF00002">
    <property type="entry name" value="7tm_2"/>
    <property type="match status" value="1"/>
</dbReference>
<evidence type="ECO:0000256" key="6">
    <source>
        <dbReference type="ARBA" id="ARBA00023157"/>
    </source>
</evidence>
<dbReference type="PROSITE" id="PS50261">
    <property type="entry name" value="G_PROTEIN_RECEP_F2_4"/>
    <property type="match status" value="1"/>
</dbReference>
<proteinExistence type="inferred from homology"/>
<keyword evidence="6" id="KW-1015">Disulfide bond</keyword>
<evidence type="ECO:0000259" key="9">
    <source>
        <dbReference type="PROSITE" id="PS50221"/>
    </source>
</evidence>
<dbReference type="InterPro" id="IPR017981">
    <property type="entry name" value="GPCR_2-like_7TM"/>
</dbReference>
<feature type="transmembrane region" description="Helical" evidence="8">
    <location>
        <begin position="296"/>
        <end position="318"/>
    </location>
</feature>
<dbReference type="GO" id="GO:0007189">
    <property type="term" value="P:adenylate cyclase-activating G protein-coupled receptor signaling pathway"/>
    <property type="evidence" value="ECO:0007669"/>
    <property type="project" value="TreeGrafter"/>
</dbReference>
<name>H3DPC6_TETNG</name>
<evidence type="ECO:0000256" key="8">
    <source>
        <dbReference type="SAM" id="Phobius"/>
    </source>
</evidence>
<dbReference type="Proteomes" id="UP000007303">
    <property type="component" value="Unassembled WGS sequence"/>
</dbReference>
<feature type="transmembrane region" description="Helical" evidence="8">
    <location>
        <begin position="139"/>
        <end position="163"/>
    </location>
</feature>
<accession>H3DPC6</accession>
<dbReference type="AlphaFoldDB" id="H3DPC6"/>
<keyword evidence="5 8" id="KW-0472">Membrane</keyword>
<keyword evidence="7" id="KW-0325">Glycoprotein</keyword>
<dbReference type="PRINTS" id="PR00249">
    <property type="entry name" value="GPCRSECRETIN"/>
</dbReference>
<feature type="domain" description="G-protein coupled receptors family 2 profile 2" evidence="10">
    <location>
        <begin position="57"/>
        <end position="320"/>
    </location>
</feature>
<evidence type="ECO:0000256" key="2">
    <source>
        <dbReference type="ARBA" id="ARBA00007343"/>
    </source>
</evidence>
<dbReference type="Gene3D" id="1.20.1070.10">
    <property type="entry name" value="Rhodopsin 7-helix transmembrane proteins"/>
    <property type="match status" value="1"/>
</dbReference>
<evidence type="ECO:0000256" key="1">
    <source>
        <dbReference type="ARBA" id="ARBA00004141"/>
    </source>
</evidence>